<organism evidence="9 10">
    <name type="scientific">Tilletia caries</name>
    <name type="common">wheat bunt fungus</name>
    <dbReference type="NCBI Taxonomy" id="13290"/>
    <lineage>
        <taxon>Eukaryota</taxon>
        <taxon>Fungi</taxon>
        <taxon>Dikarya</taxon>
        <taxon>Basidiomycota</taxon>
        <taxon>Ustilaginomycotina</taxon>
        <taxon>Exobasidiomycetes</taxon>
        <taxon>Tilletiales</taxon>
        <taxon>Tilletiaceae</taxon>
        <taxon>Tilletia</taxon>
    </lineage>
</organism>
<evidence type="ECO:0000256" key="1">
    <source>
        <dbReference type="ARBA" id="ARBA00004141"/>
    </source>
</evidence>
<protein>
    <recommendedName>
        <fullName evidence="11">Anoctamin dimerisation domain-containing protein</fullName>
    </recommendedName>
</protein>
<feature type="region of interest" description="Disordered" evidence="5">
    <location>
        <begin position="541"/>
        <end position="562"/>
    </location>
</feature>
<feature type="region of interest" description="Disordered" evidence="5">
    <location>
        <begin position="1603"/>
        <end position="1625"/>
    </location>
</feature>
<feature type="transmembrane region" description="Helical" evidence="6">
    <location>
        <begin position="353"/>
        <end position="376"/>
    </location>
</feature>
<evidence type="ECO:0000256" key="6">
    <source>
        <dbReference type="SAM" id="Phobius"/>
    </source>
</evidence>
<feature type="transmembrane region" description="Helical" evidence="6">
    <location>
        <begin position="591"/>
        <end position="610"/>
    </location>
</feature>
<dbReference type="InterPro" id="IPR007632">
    <property type="entry name" value="Anoctamin"/>
</dbReference>
<dbReference type="Pfam" id="PF04547">
    <property type="entry name" value="Anoctamin"/>
    <property type="match status" value="1"/>
</dbReference>
<keyword evidence="4 6" id="KW-0472">Membrane</keyword>
<reference evidence="9" key="1">
    <citation type="submission" date="2020-10" db="EMBL/GenBank/DDBJ databases">
        <authorList>
            <person name="Sedaghatjoo S."/>
        </authorList>
    </citation>
    <scope>NUCLEOTIDE SEQUENCE</scope>
    <source>
        <strain evidence="9">AZH3</strain>
    </source>
</reference>
<feature type="transmembrane region" description="Helical" evidence="6">
    <location>
        <begin position="282"/>
        <end position="300"/>
    </location>
</feature>
<comment type="caution">
    <text evidence="9">The sequence shown here is derived from an EMBL/GenBank/DDBJ whole genome shotgun (WGS) entry which is preliminary data.</text>
</comment>
<dbReference type="PANTHER" id="PTHR12308">
    <property type="entry name" value="ANOCTAMIN"/>
    <property type="match status" value="1"/>
</dbReference>
<evidence type="ECO:0000256" key="4">
    <source>
        <dbReference type="ARBA" id="ARBA00023136"/>
    </source>
</evidence>
<evidence type="ECO:0000256" key="2">
    <source>
        <dbReference type="ARBA" id="ARBA00022692"/>
    </source>
</evidence>
<accession>A0ABN7IL88</accession>
<dbReference type="Pfam" id="PF20877">
    <property type="entry name" value="Anoctamin_N"/>
    <property type="match status" value="1"/>
</dbReference>
<keyword evidence="3 6" id="KW-1133">Transmembrane helix</keyword>
<feature type="transmembrane region" description="Helical" evidence="6">
    <location>
        <begin position="508"/>
        <end position="530"/>
    </location>
</feature>
<dbReference type="InterPro" id="IPR049452">
    <property type="entry name" value="Anoctamin_TM"/>
</dbReference>
<dbReference type="PANTHER" id="PTHR12308:SF73">
    <property type="entry name" value="ANOCTAMIN"/>
    <property type="match status" value="1"/>
</dbReference>
<comment type="subcellular location">
    <subcellularLocation>
        <location evidence="1">Membrane</location>
        <topology evidence="1">Multi-pass membrane protein</topology>
    </subcellularLocation>
</comment>
<gene>
    <name evidence="9" type="ORF">JKIAZH3_G1751</name>
</gene>
<keyword evidence="10" id="KW-1185">Reference proteome</keyword>
<evidence type="ECO:0000313" key="10">
    <source>
        <dbReference type="Proteomes" id="UP000836402"/>
    </source>
</evidence>
<dbReference type="EMBL" id="CAJHJG010000252">
    <property type="protein sequence ID" value="CAD6899876.1"/>
    <property type="molecule type" value="Genomic_DNA"/>
</dbReference>
<proteinExistence type="predicted"/>
<dbReference type="Proteomes" id="UP000836402">
    <property type="component" value="Unassembled WGS sequence"/>
</dbReference>
<keyword evidence="2 6" id="KW-0812">Transmembrane</keyword>
<evidence type="ECO:0000256" key="5">
    <source>
        <dbReference type="SAM" id="MobiDB-lite"/>
    </source>
</evidence>
<feature type="transmembrane region" description="Helical" evidence="6">
    <location>
        <begin position="396"/>
        <end position="417"/>
    </location>
</feature>
<evidence type="ECO:0008006" key="11">
    <source>
        <dbReference type="Google" id="ProtNLM"/>
    </source>
</evidence>
<feature type="transmembrane region" description="Helical" evidence="6">
    <location>
        <begin position="438"/>
        <end position="460"/>
    </location>
</feature>
<evidence type="ECO:0000256" key="3">
    <source>
        <dbReference type="ARBA" id="ARBA00022989"/>
    </source>
</evidence>
<evidence type="ECO:0000259" key="8">
    <source>
        <dbReference type="Pfam" id="PF20877"/>
    </source>
</evidence>
<feature type="domain" description="Anoctamin alpha-beta plait" evidence="8">
    <location>
        <begin position="23"/>
        <end position="159"/>
    </location>
</feature>
<name>A0ABN7IL88_9BASI</name>
<evidence type="ECO:0000313" key="9">
    <source>
        <dbReference type="EMBL" id="CAD6899876.1"/>
    </source>
</evidence>
<dbReference type="InterPro" id="IPR049456">
    <property type="entry name" value="Anoctamin_N_fung"/>
</dbReference>
<evidence type="ECO:0000259" key="7">
    <source>
        <dbReference type="Pfam" id="PF04547"/>
    </source>
</evidence>
<feature type="domain" description="Anoctamin transmembrane" evidence="7">
    <location>
        <begin position="242"/>
        <end position="785"/>
    </location>
</feature>
<sequence length="1640" mass="179821">MSVSLSSSSPSPSQSRAHSLPPVDLVLVFKLDPKPKAKTPLPKLSTQQRTAISTQYANLLDRIDSVGLQHTSRVVDAGSTILIFVHAPQSTLLAAKKLHSLSDFLHGVKPTFDHHLVIPRKSSLVSAAKHASPDAPITVDATPADRLRLVHDLLTLPTSRPKPLDGGHGDQSASGTGIALANAAGSGLPAHTLTGAGICPGLDPFPNLTDITPLHDDSFNREWMKLIQTPRLYLPAVELDKVRAHFGEELALYFAWLSHYATGLTPMAAVGFSFWYFAAPYAPLYSIFLVGWAAVLVETWRMREKRLAVRWGVAGCNRADNRRLGFKPRLVRTHPATGEIEEVFEWWRVELRIALVSLPSILIGAIVVGLTMSSMFISEVFVSKLYHGPGSFIVPYLPTIILMGILPQVMSTWNATAEKLTIFENHYDQRRHNFSMTLKLFCMQAITAYGALTLSAFVYVPFGEYLLNELIVRGFYSQALAQSAPRDPITGHPKVDFNINPDRLHKQLFAVSVTAQVVNAVTELALPFILRKVAEHRAARAARASAKNPESEKSEGAQAEDEREFMAKVKRELGLPNYDPFGDFAEMASQFGFVVLWSVIWPLNPVFAFVNNFFELRTDLLKICVNARRPVPVRTDSIGPWLEVLGFLSWLAAMSNAALVFLYRQSEDALSPGHSPYEFKWRTHIHGTPDAAAVHARHYDSSALVNAAEGLDGINANITQANLTGAAFATEPFSQSAFSLTRLLPSWLSQNGPTGALISALLIALASEHAYALFRSLVRHVLDRVLWRGSEEEMMLIKQAWEGRREAVLRAGMGGPGSGSGAGAGAGVAVDGGVGGNVPPPSLPGSIDLSAGEKVMKKISRADEEQTGFWDKSRDVGLAALQGSGKTEFGRGLLAAMGHDSTLQKRRSRRDSPASAEVFGIAELVQLIAEHVATQDLASFRLINRLASVYGGPHQFTFHCYPWSDSGALANLGSNGKGHLRHVRHIVIDTGVASWDSGGDDLPRRDTGLEGQLSRLCRPSEEEQQEFNLPRRETGGSEQWSRLFDLLQTPELTGVETVDIKGSVRWASQMEGLIQPSPGSPNLDSRLATSLRSLCLTGITETMDRHWNVSLARAWWSSISNLIERCVELQKARGEVMFRHLHIGVEGDATVMCGPPNADFNTTFRTHLLGNLESLTLGKVSYETSRGLLGPLDVPPTDQLSMQAHYEWPVWTCLRSLRITFGYRSDGATSRLCDHVLNHCPVLEELFLTLGPSQPILLHTRLATLRHLSIDVPELVMGAHIRNEEERERLQSFILAQKSLVSLSLNHVEVRDPTSGKFVDRVFSGLPPIEVSGQSLPKLRACTGNYVVFRPTRPSSLVRWEIKLPAKPLERSPKSDAADPPAEDALIRHLRSEIHALDTATITFLSICDSSEFRITNGVEALRTMCARGDFPRLTEVELKGSFSLPGDVGVGAQCDPFDSNIISVSQISTIRALQLIPTNKCTPPAKGIENSTTVTAQAMALAVEALKLPAEAIGFNLQYLSVGLELFDRVSISAPSSETLHGLIGFRRRIGRHHPLYARTLSRPSPRLAAWWGEEYKLRDKPDLVGFCDPFRSIMEHIDAPGLEPEVGPKENDTDAGTNHTGVLPVSRTLPSFRAARIG</sequence>